<dbReference type="Proteomes" id="UP001159363">
    <property type="component" value="Chromosome 2"/>
</dbReference>
<evidence type="ECO:0000313" key="3">
    <source>
        <dbReference type="Proteomes" id="UP001159363"/>
    </source>
</evidence>
<evidence type="ECO:0000256" key="1">
    <source>
        <dbReference type="SAM" id="MobiDB-lite"/>
    </source>
</evidence>
<proteinExistence type="predicted"/>
<dbReference type="EMBL" id="JARBHB010000002">
    <property type="protein sequence ID" value="KAJ8893131.1"/>
    <property type="molecule type" value="Genomic_DNA"/>
</dbReference>
<accession>A0ABQ9I948</accession>
<keyword evidence="3" id="KW-1185">Reference proteome</keyword>
<gene>
    <name evidence="2" type="ORF">PR048_005714</name>
</gene>
<organism evidence="2 3">
    <name type="scientific">Dryococelus australis</name>
    <dbReference type="NCBI Taxonomy" id="614101"/>
    <lineage>
        <taxon>Eukaryota</taxon>
        <taxon>Metazoa</taxon>
        <taxon>Ecdysozoa</taxon>
        <taxon>Arthropoda</taxon>
        <taxon>Hexapoda</taxon>
        <taxon>Insecta</taxon>
        <taxon>Pterygota</taxon>
        <taxon>Neoptera</taxon>
        <taxon>Polyneoptera</taxon>
        <taxon>Phasmatodea</taxon>
        <taxon>Verophasmatodea</taxon>
        <taxon>Anareolatae</taxon>
        <taxon>Phasmatidae</taxon>
        <taxon>Eurycanthinae</taxon>
        <taxon>Dryococelus</taxon>
    </lineage>
</organism>
<reference evidence="2 3" key="1">
    <citation type="submission" date="2023-02" db="EMBL/GenBank/DDBJ databases">
        <title>LHISI_Scaffold_Assembly.</title>
        <authorList>
            <person name="Stuart O.P."/>
            <person name="Cleave R."/>
            <person name="Magrath M.J.L."/>
            <person name="Mikheyev A.S."/>
        </authorList>
    </citation>
    <scope>NUCLEOTIDE SEQUENCE [LARGE SCALE GENOMIC DNA]</scope>
    <source>
        <strain evidence="2">Daus_M_001</strain>
        <tissue evidence="2">Leg muscle</tissue>
    </source>
</reference>
<sequence length="116" mass="12925">MVVDMSQTSGCSSVNCINVSVLNTTFKTYMKLRTTRKTGPARPDSLDARIGKHAFLSPVLPSCLPVDQRHSRATSCRDRFKGMVWPPLFKAMVYNLPAERDPPNQTRQNEKCGPGL</sequence>
<evidence type="ECO:0000313" key="2">
    <source>
        <dbReference type="EMBL" id="KAJ8893131.1"/>
    </source>
</evidence>
<name>A0ABQ9I948_9NEOP</name>
<comment type="caution">
    <text evidence="2">The sequence shown here is derived from an EMBL/GenBank/DDBJ whole genome shotgun (WGS) entry which is preliminary data.</text>
</comment>
<feature type="region of interest" description="Disordered" evidence="1">
    <location>
        <begin position="97"/>
        <end position="116"/>
    </location>
</feature>
<protein>
    <submittedName>
        <fullName evidence="2">Uncharacterized protein</fullName>
    </submittedName>
</protein>